<accession>A0A2P2R3E9</accession>
<organism evidence="1">
    <name type="scientific">Rhizophora mucronata</name>
    <name type="common">Asiatic mangrove</name>
    <dbReference type="NCBI Taxonomy" id="61149"/>
    <lineage>
        <taxon>Eukaryota</taxon>
        <taxon>Viridiplantae</taxon>
        <taxon>Streptophyta</taxon>
        <taxon>Embryophyta</taxon>
        <taxon>Tracheophyta</taxon>
        <taxon>Spermatophyta</taxon>
        <taxon>Magnoliopsida</taxon>
        <taxon>eudicotyledons</taxon>
        <taxon>Gunneridae</taxon>
        <taxon>Pentapetalae</taxon>
        <taxon>rosids</taxon>
        <taxon>fabids</taxon>
        <taxon>Malpighiales</taxon>
        <taxon>Rhizophoraceae</taxon>
        <taxon>Rhizophora</taxon>
    </lineage>
</organism>
<sequence>MNRNNMLCYICSSHSIMPKQKSIRFNMKNVQEIILRSHIIAEPQLLLLDSEGQMKTCLDKVKISRVQSQYWKHINK</sequence>
<dbReference type="EMBL" id="GGEC01093247">
    <property type="protein sequence ID" value="MBX73731.1"/>
    <property type="molecule type" value="Transcribed_RNA"/>
</dbReference>
<dbReference type="AlphaFoldDB" id="A0A2P2R3E9"/>
<evidence type="ECO:0000313" key="1">
    <source>
        <dbReference type="EMBL" id="MBX73731.1"/>
    </source>
</evidence>
<reference evidence="1" key="1">
    <citation type="submission" date="2018-02" db="EMBL/GenBank/DDBJ databases">
        <title>Rhizophora mucronata_Transcriptome.</title>
        <authorList>
            <person name="Meera S.P."/>
            <person name="Sreeshan A."/>
            <person name="Augustine A."/>
        </authorList>
    </citation>
    <scope>NUCLEOTIDE SEQUENCE</scope>
    <source>
        <tissue evidence="1">Leaf</tissue>
    </source>
</reference>
<name>A0A2P2R3E9_RHIMU</name>
<protein>
    <submittedName>
        <fullName evidence="1">Uncharacterized protein</fullName>
    </submittedName>
</protein>
<proteinExistence type="predicted"/>